<organism evidence="2 3">
    <name type="scientific">Parahaliea aestuarii</name>
    <dbReference type="NCBI Taxonomy" id="1852021"/>
    <lineage>
        <taxon>Bacteria</taxon>
        <taxon>Pseudomonadati</taxon>
        <taxon>Pseudomonadota</taxon>
        <taxon>Gammaproteobacteria</taxon>
        <taxon>Cellvibrionales</taxon>
        <taxon>Halieaceae</taxon>
        <taxon>Parahaliea</taxon>
    </lineage>
</organism>
<evidence type="ECO:0000256" key="1">
    <source>
        <dbReference type="SAM" id="SignalP"/>
    </source>
</evidence>
<reference evidence="2 3" key="1">
    <citation type="submission" date="2019-08" db="EMBL/GenBank/DDBJ databases">
        <title>Parahaliea maris sp. nov., isolated from the surface seawater.</title>
        <authorList>
            <person name="Liu Y."/>
        </authorList>
    </citation>
    <scope>NUCLEOTIDE SEQUENCE [LARGE SCALE GENOMIC DNA]</scope>
    <source>
        <strain evidence="2 3">S2-26</strain>
    </source>
</reference>
<feature type="signal peptide" evidence="1">
    <location>
        <begin position="1"/>
        <end position="27"/>
    </location>
</feature>
<proteinExistence type="predicted"/>
<evidence type="ECO:0000313" key="3">
    <source>
        <dbReference type="Proteomes" id="UP000321933"/>
    </source>
</evidence>
<dbReference type="AlphaFoldDB" id="A0A5C9A3C7"/>
<dbReference type="Proteomes" id="UP000321933">
    <property type="component" value="Unassembled WGS sequence"/>
</dbReference>
<dbReference type="EMBL" id="VRYZ01000001">
    <property type="protein sequence ID" value="TXS94442.1"/>
    <property type="molecule type" value="Genomic_DNA"/>
</dbReference>
<evidence type="ECO:0000313" key="2">
    <source>
        <dbReference type="EMBL" id="TXS94442.1"/>
    </source>
</evidence>
<dbReference type="PROSITE" id="PS51257">
    <property type="entry name" value="PROKAR_LIPOPROTEIN"/>
    <property type="match status" value="1"/>
</dbReference>
<gene>
    <name evidence="2" type="ORF">FVW59_00540</name>
</gene>
<sequence length="114" mass="11920">MSSRISTLLTAVFFALSLLAQSGAASACEEERGADMNHHAAHAGMMEAEPAAPAGDDCCDDSEHCPMQACFTGAALPCQAELLQLPPLAALLPLAPVRHTTPACSRFERPPIFA</sequence>
<protein>
    <recommendedName>
        <fullName evidence="4">CopL family metal-binding regulatory protein</fullName>
    </recommendedName>
</protein>
<accession>A0A5C9A3C7</accession>
<dbReference type="RefSeq" id="WP_148062298.1">
    <property type="nucleotide sequence ID" value="NZ_VRYZ01000001.1"/>
</dbReference>
<evidence type="ECO:0008006" key="4">
    <source>
        <dbReference type="Google" id="ProtNLM"/>
    </source>
</evidence>
<keyword evidence="3" id="KW-1185">Reference proteome</keyword>
<comment type="caution">
    <text evidence="2">The sequence shown here is derived from an EMBL/GenBank/DDBJ whole genome shotgun (WGS) entry which is preliminary data.</text>
</comment>
<feature type="chain" id="PRO_5022777158" description="CopL family metal-binding regulatory protein" evidence="1">
    <location>
        <begin position="28"/>
        <end position="114"/>
    </location>
</feature>
<keyword evidence="1" id="KW-0732">Signal</keyword>
<name>A0A5C9A3C7_9GAMM</name>